<evidence type="ECO:0000313" key="5">
    <source>
        <dbReference type="Proteomes" id="UP000009170"/>
    </source>
</evidence>
<dbReference type="GeneID" id="9831895"/>
<dbReference type="InterPro" id="IPR000719">
    <property type="entry name" value="Prot_kinase_dom"/>
</dbReference>
<dbReference type="PROSITE" id="PS00107">
    <property type="entry name" value="PROTEIN_KINASE_ATP"/>
    <property type="match status" value="1"/>
</dbReference>
<dbReference type="SUPFAM" id="SSF56112">
    <property type="entry name" value="Protein kinase-like (PK-like)"/>
    <property type="match status" value="1"/>
</dbReference>
<evidence type="ECO:0000259" key="3">
    <source>
        <dbReference type="PROSITE" id="PS50011"/>
    </source>
</evidence>
<keyword evidence="5" id="KW-1185">Reference proteome</keyword>
<feature type="compositionally biased region" description="Basic and acidic residues" evidence="2">
    <location>
        <begin position="21"/>
        <end position="30"/>
    </location>
</feature>
<reference evidence="4 5" key="2">
    <citation type="journal article" date="2014" name="BMC Genomics">
        <title>An improved genome of the model marine alga Ostreococcus tauri unfolds by assessing Illumina de novo assemblies.</title>
        <authorList>
            <person name="Blanc-Mathieu R."/>
            <person name="Verhelst B."/>
            <person name="Derelle E."/>
            <person name="Rombauts S."/>
            <person name="Bouget F.Y."/>
            <person name="Carre I."/>
            <person name="Chateau A."/>
            <person name="Eyre-Walker A."/>
            <person name="Grimsley N."/>
            <person name="Moreau H."/>
            <person name="Piegu B."/>
            <person name="Rivals E."/>
            <person name="Schackwitz W."/>
            <person name="Van de Peer Y."/>
            <person name="Piganeau G."/>
        </authorList>
    </citation>
    <scope>NUCLEOTIDE SEQUENCE [LARGE SCALE GENOMIC DNA]</scope>
    <source>
        <strain evidence="5">OTTH 0595 / CCAP 157/2 / RCC745</strain>
    </source>
</reference>
<dbReference type="STRING" id="70448.A0A090M4J2"/>
<keyword evidence="4" id="KW-0418">Kinase</keyword>
<dbReference type="PROSITE" id="PS50011">
    <property type="entry name" value="PROTEIN_KINASE_DOM"/>
    <property type="match status" value="1"/>
</dbReference>
<evidence type="ECO:0000256" key="1">
    <source>
        <dbReference type="PROSITE-ProRule" id="PRU10141"/>
    </source>
</evidence>
<dbReference type="Gene3D" id="1.10.510.10">
    <property type="entry name" value="Transferase(Phosphotransferase) domain 1"/>
    <property type="match status" value="1"/>
</dbReference>
<protein>
    <submittedName>
        <fullName evidence="4">Protein kinase, ATP binding site</fullName>
    </submittedName>
</protein>
<dbReference type="KEGG" id="ota:OT_ostta09g03420"/>
<feature type="binding site" evidence="1">
    <location>
        <position position="229"/>
    </location>
    <ligand>
        <name>ATP</name>
        <dbReference type="ChEBI" id="CHEBI:30616"/>
    </ligand>
</feature>
<sequence length="422" mass="46872">MGYIRNRDLIAEDEANRARIDEAARRREGDGGSASMRARGSEGDPWAEYAAAVERMIFENRSAGQKRRRAREAALGSPPMMRRRRKRGAVDGGEDATATAAIEHDNHVDDIASDDEGDAAGWNARLPELRSGVLRQAVAFEGWRAKKERRRFASPDVVHTFKAMLWSAVQRPFGSENDEFIDQASSFDDFLVPELASASLTVDTSCPIGTGAFSEVFIGIYDGDDVICKRFRSDVRGRDVESFYVDELESARALKTCSGVAPFIGACGLMQWLIWKNVGTMTLENALDLGDNALAMVRKTLNREESDVATLRFLAREMFEATASVHGFEFIHRDIKPANAITHNRVDKISATHVSPRVIVSDGETHRDAFLVAGTTSERFDFNRFLYFLHGHSHSFRGTLQSLSNHASSSVSFENLVNRTEG</sequence>
<name>A0A090M4J2_OSTTA</name>
<evidence type="ECO:0000313" key="4">
    <source>
        <dbReference type="EMBL" id="CEF99155.1"/>
    </source>
</evidence>
<feature type="domain" description="Protein kinase" evidence="3">
    <location>
        <begin position="202"/>
        <end position="422"/>
    </location>
</feature>
<dbReference type="AlphaFoldDB" id="A0A090M4J2"/>
<dbReference type="GO" id="GO:0004672">
    <property type="term" value="F:protein kinase activity"/>
    <property type="evidence" value="ECO:0007669"/>
    <property type="project" value="InterPro"/>
</dbReference>
<dbReference type="InterPro" id="IPR017441">
    <property type="entry name" value="Protein_kinase_ATP_BS"/>
</dbReference>
<dbReference type="InterPro" id="IPR011009">
    <property type="entry name" value="Kinase-like_dom_sf"/>
</dbReference>
<feature type="region of interest" description="Disordered" evidence="2">
    <location>
        <begin position="62"/>
        <end position="92"/>
    </location>
</feature>
<dbReference type="GO" id="GO:0005524">
    <property type="term" value="F:ATP binding"/>
    <property type="evidence" value="ECO:0007669"/>
    <property type="project" value="UniProtKB-UniRule"/>
</dbReference>
<evidence type="ECO:0000256" key="2">
    <source>
        <dbReference type="SAM" id="MobiDB-lite"/>
    </source>
</evidence>
<dbReference type="InParanoid" id="A0A090M4J2"/>
<accession>A0A090M4J2</accession>
<dbReference type="Proteomes" id="UP000009170">
    <property type="component" value="Unassembled WGS sequence"/>
</dbReference>
<proteinExistence type="predicted"/>
<keyword evidence="4" id="KW-0808">Transferase</keyword>
<gene>
    <name evidence="4" type="ORF">OT_ostta09g03420</name>
</gene>
<keyword evidence="1" id="KW-0547">Nucleotide-binding</keyword>
<organism evidence="4 5">
    <name type="scientific">Ostreococcus tauri</name>
    <name type="common">Marine green alga</name>
    <dbReference type="NCBI Taxonomy" id="70448"/>
    <lineage>
        <taxon>Eukaryota</taxon>
        <taxon>Viridiplantae</taxon>
        <taxon>Chlorophyta</taxon>
        <taxon>Mamiellophyceae</taxon>
        <taxon>Mamiellales</taxon>
        <taxon>Bathycoccaceae</taxon>
        <taxon>Ostreococcus</taxon>
    </lineage>
</organism>
<dbReference type="RefSeq" id="XP_022839675.1">
    <property type="nucleotide sequence ID" value="XM_022983406.1"/>
</dbReference>
<keyword evidence="1" id="KW-0067">ATP-binding</keyword>
<comment type="caution">
    <text evidence="4">The sequence shown here is derived from an EMBL/GenBank/DDBJ whole genome shotgun (WGS) entry which is preliminary data.</text>
</comment>
<reference evidence="5" key="1">
    <citation type="journal article" date="2006" name="Proc. Natl. Acad. Sci. U.S.A.">
        <title>Genome analysis of the smallest free-living eukaryote Ostreococcus tauri unveils many unique features.</title>
        <authorList>
            <person name="Derelle E."/>
            <person name="Ferraz C."/>
            <person name="Rombauts S."/>
            <person name="Rouze P."/>
            <person name="Worden A.Z."/>
            <person name="Robbens S."/>
            <person name="Partensky F."/>
            <person name="Degroeve S."/>
            <person name="Echeynie S."/>
            <person name="Cooke R."/>
            <person name="Saeys Y."/>
            <person name="Wuyts J."/>
            <person name="Jabbari K."/>
            <person name="Bowler C."/>
            <person name="Panaud O."/>
            <person name="Piegu B."/>
            <person name="Ball S.G."/>
            <person name="Ral J.-P."/>
            <person name="Bouget F.-Y."/>
            <person name="Piganeau G."/>
            <person name="De Baets B."/>
            <person name="Picard A."/>
            <person name="Delseny M."/>
            <person name="Demaille J."/>
            <person name="Van de Peer Y."/>
            <person name="Moreau H."/>
        </authorList>
    </citation>
    <scope>NUCLEOTIDE SEQUENCE [LARGE SCALE GENOMIC DNA]</scope>
    <source>
        <strain evidence="5">OTTH 0595 / CCAP 157/2 / RCC745</strain>
    </source>
</reference>
<feature type="region of interest" description="Disordered" evidence="2">
    <location>
        <begin position="21"/>
        <end position="42"/>
    </location>
</feature>
<dbReference type="EMBL" id="CAID01000009">
    <property type="protein sequence ID" value="CEF99155.1"/>
    <property type="molecule type" value="Genomic_DNA"/>
</dbReference>